<dbReference type="PANTHER" id="PTHR12302">
    <property type="entry name" value="EBNA2 BINDING PROTEIN P100"/>
    <property type="match status" value="1"/>
</dbReference>
<feature type="domain" description="TNase-like" evidence="4">
    <location>
        <begin position="44"/>
        <end position="160"/>
    </location>
</feature>
<keyword evidence="3" id="KW-0378">Hydrolase</keyword>
<dbReference type="EMBL" id="CP022356">
    <property type="protein sequence ID" value="ASK79704.1"/>
    <property type="molecule type" value="Genomic_DNA"/>
</dbReference>
<accession>A0A220VH41</accession>
<organism evidence="5 6">
    <name type="scientific">Paraphotobacterium marinum</name>
    <dbReference type="NCBI Taxonomy" id="1755811"/>
    <lineage>
        <taxon>Bacteria</taxon>
        <taxon>Pseudomonadati</taxon>
        <taxon>Pseudomonadota</taxon>
        <taxon>Gammaproteobacteria</taxon>
        <taxon>Vibrionales</taxon>
        <taxon>Vibrionaceae</taxon>
        <taxon>Paraphotobacterium</taxon>
    </lineage>
</organism>
<evidence type="ECO:0000313" key="6">
    <source>
        <dbReference type="Proteomes" id="UP000242175"/>
    </source>
</evidence>
<keyword evidence="6" id="KW-1185">Reference proteome</keyword>
<dbReference type="InterPro" id="IPR035437">
    <property type="entry name" value="SNase_OB-fold_sf"/>
</dbReference>
<name>A0A220VH41_9GAMM</name>
<dbReference type="AlphaFoldDB" id="A0A220VH41"/>
<dbReference type="SUPFAM" id="SSF50199">
    <property type="entry name" value="Staphylococcal nuclease"/>
    <property type="match status" value="1"/>
</dbReference>
<dbReference type="InterPro" id="IPR016071">
    <property type="entry name" value="Staphylococal_nuclease_OB-fold"/>
</dbReference>
<evidence type="ECO:0000256" key="1">
    <source>
        <dbReference type="ARBA" id="ARBA00022722"/>
    </source>
</evidence>
<evidence type="ECO:0000259" key="4">
    <source>
        <dbReference type="PROSITE" id="PS50830"/>
    </source>
</evidence>
<keyword evidence="1" id="KW-0540">Nuclease</keyword>
<keyword evidence="2" id="KW-0255">Endonuclease</keyword>
<dbReference type="GO" id="GO:0004519">
    <property type="term" value="F:endonuclease activity"/>
    <property type="evidence" value="ECO:0007669"/>
    <property type="project" value="UniProtKB-KW"/>
</dbReference>
<evidence type="ECO:0000256" key="3">
    <source>
        <dbReference type="ARBA" id="ARBA00022801"/>
    </source>
</evidence>
<dbReference type="Proteomes" id="UP000242175">
    <property type="component" value="Chromosome small"/>
</dbReference>
<dbReference type="SMART" id="SM00318">
    <property type="entry name" value="SNc"/>
    <property type="match status" value="1"/>
</dbReference>
<dbReference type="KEGG" id="pmai:CF386_11700"/>
<sequence length="176" mass="20944">MIKTFPNSIRSIVMLKKIIIFLLLTLISMNVVSKTIYIQSTKIHVHDGDTLNFYYQSRKYKIRSSCIDTPELYGPSKSIGLQSKKKFIQLIKNHKVIKFILKGKDRYGRYIGTLYGNDSDINLQMVRQGYAFVYKKYCQNPEYYFAFKQAKLEKKGLFREGKHITEPWKYRRKYRP</sequence>
<proteinExistence type="predicted"/>
<dbReference type="PROSITE" id="PS50830">
    <property type="entry name" value="TNASE_3"/>
    <property type="match status" value="1"/>
</dbReference>
<dbReference type="PANTHER" id="PTHR12302:SF3">
    <property type="entry name" value="SERINE_THREONINE-PROTEIN KINASE 31"/>
    <property type="match status" value="1"/>
</dbReference>
<gene>
    <name evidence="5" type="ORF">CF386_11700</name>
</gene>
<evidence type="ECO:0000313" key="5">
    <source>
        <dbReference type="EMBL" id="ASK79704.1"/>
    </source>
</evidence>
<evidence type="ECO:0000256" key="2">
    <source>
        <dbReference type="ARBA" id="ARBA00022759"/>
    </source>
</evidence>
<dbReference type="GO" id="GO:0016787">
    <property type="term" value="F:hydrolase activity"/>
    <property type="evidence" value="ECO:0007669"/>
    <property type="project" value="UniProtKB-KW"/>
</dbReference>
<protein>
    <recommendedName>
        <fullName evidence="4">TNase-like domain-containing protein</fullName>
    </recommendedName>
</protein>
<dbReference type="Gene3D" id="2.40.50.90">
    <property type="match status" value="1"/>
</dbReference>
<reference evidence="5 6" key="1">
    <citation type="journal article" date="2016" name="Int. J. Syst. Evol. Microbiol.">
        <title>Paraphotobacterium marinum gen. nov., sp. nov., a member of the family Vibrionaceae, isolated from surface seawater.</title>
        <authorList>
            <person name="Huang Z."/>
            <person name="Dong C."/>
            <person name="Shao Z."/>
        </authorList>
    </citation>
    <scope>NUCLEOTIDE SEQUENCE [LARGE SCALE GENOMIC DNA]</scope>
    <source>
        <strain evidence="5 6">NSCS20N07D</strain>
    </source>
</reference>
<dbReference type="Pfam" id="PF00565">
    <property type="entry name" value="SNase"/>
    <property type="match status" value="1"/>
</dbReference>